<dbReference type="Proteomes" id="UP000639403">
    <property type="component" value="Unassembled WGS sequence"/>
</dbReference>
<proteinExistence type="predicted"/>
<sequence>MGPADVELLLNLHGTLVSIFPRGEGFQLDLAVDAGGDAAQILVAELQVIIPGSVCQTLEQCGEFRGGAFLTHGFVSAELSKLYLCCGLIVEVAEAGPEGGGKSGDTTYETLTPNLGAT</sequence>
<feature type="compositionally biased region" description="Polar residues" evidence="1">
    <location>
        <begin position="104"/>
        <end position="118"/>
    </location>
</feature>
<evidence type="ECO:0000256" key="1">
    <source>
        <dbReference type="SAM" id="MobiDB-lite"/>
    </source>
</evidence>
<accession>A0A8H7NRI3</accession>
<name>A0A8H7NRI3_9APHY</name>
<comment type="caution">
    <text evidence="2">The sequence shown here is derived from an EMBL/GenBank/DDBJ whole genome shotgun (WGS) entry which is preliminary data.</text>
</comment>
<evidence type="ECO:0000313" key="2">
    <source>
        <dbReference type="EMBL" id="KAF9796807.1"/>
    </source>
</evidence>
<organism evidence="2 3">
    <name type="scientific">Rhodonia placenta</name>
    <dbReference type="NCBI Taxonomy" id="104341"/>
    <lineage>
        <taxon>Eukaryota</taxon>
        <taxon>Fungi</taxon>
        <taxon>Dikarya</taxon>
        <taxon>Basidiomycota</taxon>
        <taxon>Agaricomycotina</taxon>
        <taxon>Agaricomycetes</taxon>
        <taxon>Polyporales</taxon>
        <taxon>Adustoporiaceae</taxon>
        <taxon>Rhodonia</taxon>
    </lineage>
</organism>
<reference evidence="2" key="2">
    <citation type="journal article" name="Front. Microbiol.">
        <title>Degradative Capacity of Two Strains of Rhodonia placenta: From Phenotype to Genotype.</title>
        <authorList>
            <person name="Kolle M."/>
            <person name="Horta M.A.C."/>
            <person name="Nowrousian M."/>
            <person name="Ohm R.A."/>
            <person name="Benz J.P."/>
            <person name="Pilgard A."/>
        </authorList>
    </citation>
    <scope>NUCLEOTIDE SEQUENCE</scope>
    <source>
        <strain evidence="2">FPRL280</strain>
    </source>
</reference>
<feature type="region of interest" description="Disordered" evidence="1">
    <location>
        <begin position="96"/>
        <end position="118"/>
    </location>
</feature>
<protein>
    <submittedName>
        <fullName evidence="2">Uncharacterized protein</fullName>
    </submittedName>
</protein>
<gene>
    <name evidence="2" type="ORF">IEO21_10950</name>
</gene>
<reference evidence="2" key="1">
    <citation type="submission" date="2020-11" db="EMBL/GenBank/DDBJ databases">
        <authorList>
            <person name="Koelle M."/>
            <person name="Horta M.A.C."/>
            <person name="Nowrousian M."/>
            <person name="Ohm R.A."/>
            <person name="Benz P."/>
            <person name="Pilgard A."/>
        </authorList>
    </citation>
    <scope>NUCLEOTIDE SEQUENCE</scope>
    <source>
        <strain evidence="2">FPRL280</strain>
    </source>
</reference>
<dbReference type="AlphaFoldDB" id="A0A8H7NRI3"/>
<dbReference type="EMBL" id="JADOXO010001274">
    <property type="protein sequence ID" value="KAF9796807.1"/>
    <property type="molecule type" value="Genomic_DNA"/>
</dbReference>
<evidence type="ECO:0000313" key="3">
    <source>
        <dbReference type="Proteomes" id="UP000639403"/>
    </source>
</evidence>